<name>A0ABQ9F3A4_TEGGR</name>
<dbReference type="CDD" id="cd00024">
    <property type="entry name" value="CD_CSD"/>
    <property type="match status" value="1"/>
</dbReference>
<dbReference type="PANTHER" id="PTHR46585">
    <property type="entry name" value="INTEGRASE CORE DOMAIN CONTAINING PROTEIN"/>
    <property type="match status" value="1"/>
</dbReference>
<organism evidence="1 2">
    <name type="scientific">Tegillarca granosa</name>
    <name type="common">Malaysian cockle</name>
    <name type="synonym">Anadara granosa</name>
    <dbReference type="NCBI Taxonomy" id="220873"/>
    <lineage>
        <taxon>Eukaryota</taxon>
        <taxon>Metazoa</taxon>
        <taxon>Spiralia</taxon>
        <taxon>Lophotrochozoa</taxon>
        <taxon>Mollusca</taxon>
        <taxon>Bivalvia</taxon>
        <taxon>Autobranchia</taxon>
        <taxon>Pteriomorphia</taxon>
        <taxon>Arcoida</taxon>
        <taxon>Arcoidea</taxon>
        <taxon>Arcidae</taxon>
        <taxon>Tegillarca</taxon>
    </lineage>
</organism>
<dbReference type="InterPro" id="IPR016197">
    <property type="entry name" value="Chromo-like_dom_sf"/>
</dbReference>
<evidence type="ECO:0008006" key="3">
    <source>
        <dbReference type="Google" id="ProtNLM"/>
    </source>
</evidence>
<dbReference type="SUPFAM" id="SSF54160">
    <property type="entry name" value="Chromo domain-like"/>
    <property type="match status" value="1"/>
</dbReference>
<keyword evidence="2" id="KW-1185">Reference proteome</keyword>
<dbReference type="PANTHER" id="PTHR46585:SF4">
    <property type="entry name" value="C3H1-TYPE DOMAIN-CONTAINING PROTEIN"/>
    <property type="match status" value="1"/>
</dbReference>
<evidence type="ECO:0000313" key="1">
    <source>
        <dbReference type="EMBL" id="KAJ8310048.1"/>
    </source>
</evidence>
<evidence type="ECO:0000313" key="2">
    <source>
        <dbReference type="Proteomes" id="UP001217089"/>
    </source>
</evidence>
<dbReference type="Proteomes" id="UP001217089">
    <property type="component" value="Unassembled WGS sequence"/>
</dbReference>
<reference evidence="1 2" key="1">
    <citation type="submission" date="2022-12" db="EMBL/GenBank/DDBJ databases">
        <title>Chromosome-level genome of Tegillarca granosa.</title>
        <authorList>
            <person name="Kim J."/>
        </authorList>
    </citation>
    <scope>NUCLEOTIDE SEQUENCE [LARGE SCALE GENOMIC DNA]</scope>
    <source>
        <strain evidence="1">Teg-2019</strain>
        <tissue evidence="1">Adductor muscle</tissue>
    </source>
</reference>
<sequence length="282" mass="33839">MLLILDPINYRVLKTPGVNDIGKHSIRRWLHKQDDYSLQRYSRNKFKKARVIVSNIDEQHDADLADFSSLSKWNDGVKYVLFVIDIFSRFLWKMIYRYFTKNRTHRYIDVLQSLVDSYNATPHRSLDNIAPKAVNKDNSADLFAYMYLQPQKQTSKNAISFRLKKGDLVRVSSTNFTFKRSFDEQFSREIFKIDKRFRMQGIPMFKLIDFLNEPIKDNFYFNELLKVDKDEDALWFIEKQIRKRRRNVQIEWLCKFEGWPNKSNQWISEKDISDTSSVVRKT</sequence>
<comment type="caution">
    <text evidence="1">The sequence shown here is derived from an EMBL/GenBank/DDBJ whole genome shotgun (WGS) entry which is preliminary data.</text>
</comment>
<protein>
    <recommendedName>
        <fullName evidence="3">Chromo domain-containing protein</fullName>
    </recommendedName>
</protein>
<accession>A0ABQ9F3A4</accession>
<proteinExistence type="predicted"/>
<dbReference type="EMBL" id="JARBDR010000640">
    <property type="protein sequence ID" value="KAJ8310048.1"/>
    <property type="molecule type" value="Genomic_DNA"/>
</dbReference>
<dbReference type="Gene3D" id="2.40.50.40">
    <property type="match status" value="1"/>
</dbReference>
<gene>
    <name evidence="1" type="ORF">KUTeg_011913</name>
</gene>